<name>A0A0V0QMC1_PSEPJ</name>
<protein>
    <recommendedName>
        <fullName evidence="4">P-loop containing nucleoside triphosphate hydrolase</fullName>
    </recommendedName>
</protein>
<evidence type="ECO:0000313" key="3">
    <source>
        <dbReference type="Proteomes" id="UP000054937"/>
    </source>
</evidence>
<dbReference type="PANTHER" id="PTHR22605:SF1">
    <property type="entry name" value="RZ-TYPE DOMAIN-CONTAINING PROTEIN"/>
    <property type="match status" value="1"/>
</dbReference>
<dbReference type="GO" id="GO:0004842">
    <property type="term" value="F:ubiquitin-protein transferase activity"/>
    <property type="evidence" value="ECO:0007669"/>
    <property type="project" value="InterPro"/>
</dbReference>
<dbReference type="InParanoid" id="A0A0V0QMC1"/>
<accession>A0A0V0QMC1</accession>
<gene>
    <name evidence="2" type="ORF">PPERSA_10201</name>
</gene>
<dbReference type="Proteomes" id="UP000054937">
    <property type="component" value="Unassembled WGS sequence"/>
</dbReference>
<evidence type="ECO:0000256" key="1">
    <source>
        <dbReference type="SAM" id="Coils"/>
    </source>
</evidence>
<organism evidence="2 3">
    <name type="scientific">Pseudocohnilembus persalinus</name>
    <name type="common">Ciliate</name>
    <dbReference type="NCBI Taxonomy" id="266149"/>
    <lineage>
        <taxon>Eukaryota</taxon>
        <taxon>Sar</taxon>
        <taxon>Alveolata</taxon>
        <taxon>Ciliophora</taxon>
        <taxon>Intramacronucleata</taxon>
        <taxon>Oligohymenophorea</taxon>
        <taxon>Scuticociliatia</taxon>
        <taxon>Philasterida</taxon>
        <taxon>Pseudocohnilembidae</taxon>
        <taxon>Pseudocohnilembus</taxon>
    </lineage>
</organism>
<dbReference type="PANTHER" id="PTHR22605">
    <property type="entry name" value="RZ-TYPE DOMAIN-CONTAINING PROTEIN"/>
    <property type="match status" value="1"/>
</dbReference>
<sequence>MGLGFTDFKEIMLDEYNDLIYKFKLPPGIAPNISLKENIFALFTCIRTKIPLFILGQPGSSKTLSVNQIISSMRNKISENNYFKTLQEVYPYFYQGHLQSTSDKIEKTFKIAKNFQKKLEKNQNNNNNLKQDEQKNIDAQVMIIIDEIGLAEISPYNPLKVLHPLLEPQSEQDQIAFVGISNWSLDASKMNRGISLQKPKLDLTQLEETAVAIYQDLLGEDKGLSNDEKIKDIFKNVSQLYLDYIQKNNQSNFHGLRDFYFLIKYISKCFKEQIHLNQFDEKSVIYKAILKNFGGDQKMLKEFIDLYQNRYQTQIQDQQMITKKLIKENLQDNGINDRNLMLISRNIDLALHNLSSIINDNKQNIQEEQEIEEEEKLNSEEKLLIGQEQGENQEIKKQKKQEQKDQLKYKKVNYFVGSNFSEDKKVDRSYEIINQVIGCVQNGEICILINLDDIYQSFYDLLNQNFSTYSQGGNLKYFCRVSIGAESSKIQVNEHFKLVLIQDAQTLSRLDPPLLNRFEKHFIDDQINDQEFNQFSDWVQQINVGQKLFTFQDQTVLKSLYQQFKNQNYPQEQIVEACQNEILKLVNLNGLKFLLKEKVALNLNESYVKMLEARLNQKNYNTLDEYLQYHPNIGRKIYSYVYTSNYKQYKHDFEEKLKQFQCKIIDIDNIQQESNLIRQVENYFENAQKNLLLILYDLQNPNNNKDRFTKIKFIIDDYLLKYKQLDHKNIIIIFQLNHKNMYEAITSQQEPCNICKQEQYSIKQCQKLHMNYTGFLYSNNWEQVQIDNLFSNFSQGINEFIEMDLKETIHQLEELEREEQIELLNDNDSQQNLCENGLKLSYSSLKAQISEILLTYEIHYDVFNVNIIREFSYFISSEFQQYDKEIAIEFLTWYFEIFMGKQDICQLIIFYNTNKQFMRDYFDLFRLFYQNCQKEDIYNYGKVNIEELEDQSFDQKILTKLQISQIVSEKQILQGLLEQILDQQVENLKNQLEIYQQYGFDKAINAQDFQENEKIFIEILEQCQSQNNNIFDDPLNCLIQDIIIELMYKEYFQNKSINEEDEDEDTELISQKQYKDNFFNYFELNNGNFKSMLQIFCNKKENQLFQNSLTMNFALAILKLFLKDIYQAIYVIFEGKQYDETFIKVFQAEYEELNNQKEQEQIYIYNKFIQYIIDMIDEDMNKFREQLNGDLPSVKNSNLRWLDKFIDNDTEDNYYPWTNCQQQKPDIKILPQFLNIPSSKKKLDLLINFIIDFALNQQLYTGSKYIQNQIENLNLPNETEQNQMLKRMLLSQLYNHQNQKGGNQQKIQQKFCLRKDQKSQLLVNNYTILQIFQVFLLSDTNDSYWKTLALSPEKIFNQNNYIPFMVNDPYIEKIKQTIDDNISTTRGRCKNCRGIVILNNCGNSVFQFQCFKCGIKMGGEHHQNKNYERIDKNSFQKYEIDNIKELNERGNFNQDLKDIPKDKMFRELSLVQFYFGNLMNYTCWIFQLYFSGKSEVQIYQILTDNNESLDTMIQNFDICVKQIQEDEITKQQIKEEISYMTYEDQIEFYHQLIKLLDFLVHIQYAQQQKLIAEIYHKYIKAIKLPQVFNNLTLEYMQLLLECLEEQQMDKLVKNCHAKFCEENKKVNKILIQAFEKNKNNVKIEELVNFKYQIGRFIIRMLCVIDRIQNSESKLFKEGLEVYYYDKELKPPIDLEIEIKYTKQFYDLINQKIDELKNIEKVRLKQNQPNQYVANINEIDQNMGGNNAIQPKQSFYATKNPVSKNKKKGLK</sequence>
<feature type="coiled-coil region" evidence="1">
    <location>
        <begin position="798"/>
        <end position="825"/>
    </location>
</feature>
<evidence type="ECO:0008006" key="4">
    <source>
        <dbReference type="Google" id="ProtNLM"/>
    </source>
</evidence>
<dbReference type="GO" id="GO:0016887">
    <property type="term" value="F:ATP hydrolysis activity"/>
    <property type="evidence" value="ECO:0007669"/>
    <property type="project" value="InterPro"/>
</dbReference>
<feature type="coiled-coil region" evidence="1">
    <location>
        <begin position="357"/>
        <end position="405"/>
    </location>
</feature>
<keyword evidence="3" id="KW-1185">Reference proteome</keyword>
<dbReference type="InterPro" id="IPR031248">
    <property type="entry name" value="RNF213"/>
</dbReference>
<dbReference type="Gene3D" id="3.40.50.300">
    <property type="entry name" value="P-loop containing nucleotide triphosphate hydrolases"/>
    <property type="match status" value="1"/>
</dbReference>
<evidence type="ECO:0000313" key="2">
    <source>
        <dbReference type="EMBL" id="KRX03120.1"/>
    </source>
</evidence>
<keyword evidence="1" id="KW-0175">Coiled coil</keyword>
<comment type="caution">
    <text evidence="2">The sequence shown here is derived from an EMBL/GenBank/DDBJ whole genome shotgun (WGS) entry which is preliminary data.</text>
</comment>
<dbReference type="EMBL" id="LDAU01000144">
    <property type="protein sequence ID" value="KRX03120.1"/>
    <property type="molecule type" value="Genomic_DNA"/>
</dbReference>
<dbReference type="InterPro" id="IPR027417">
    <property type="entry name" value="P-loop_NTPase"/>
</dbReference>
<proteinExistence type="predicted"/>
<reference evidence="2 3" key="1">
    <citation type="journal article" date="2015" name="Sci. Rep.">
        <title>Genome of the facultative scuticociliatosis pathogen Pseudocohnilembus persalinus provides insight into its virulence through horizontal gene transfer.</title>
        <authorList>
            <person name="Xiong J."/>
            <person name="Wang G."/>
            <person name="Cheng J."/>
            <person name="Tian M."/>
            <person name="Pan X."/>
            <person name="Warren A."/>
            <person name="Jiang C."/>
            <person name="Yuan D."/>
            <person name="Miao W."/>
        </authorList>
    </citation>
    <scope>NUCLEOTIDE SEQUENCE [LARGE SCALE GENOMIC DNA]</scope>
    <source>
        <strain evidence="2">36N120E</strain>
    </source>
</reference>
<dbReference type="OrthoDB" id="2406744at2759"/>